<dbReference type="PANTHER" id="PTHR35037:SF3">
    <property type="entry name" value="C-TERMINAL REGION OF AIDA-LIKE PROTEIN"/>
    <property type="match status" value="1"/>
</dbReference>
<keyword evidence="1" id="KW-0812">Transmembrane</keyword>
<dbReference type="EMBL" id="FMBA01000083">
    <property type="protein sequence ID" value="SCC32220.1"/>
    <property type="molecule type" value="Genomic_DNA"/>
</dbReference>
<evidence type="ECO:0000259" key="2">
    <source>
        <dbReference type="PROSITE" id="PS51208"/>
    </source>
</evidence>
<keyword evidence="1" id="KW-1133">Transmembrane helix</keyword>
<dbReference type="Pfam" id="PF03797">
    <property type="entry name" value="Autotransporter"/>
    <property type="match status" value="1"/>
</dbReference>
<dbReference type="InterPro" id="IPR006315">
    <property type="entry name" value="OM_autotransptr_brl_dom"/>
</dbReference>
<proteinExistence type="predicted"/>
<dbReference type="InterPro" id="IPR036709">
    <property type="entry name" value="Autotransporte_beta_dom_sf"/>
</dbReference>
<feature type="transmembrane region" description="Helical" evidence="1">
    <location>
        <begin position="66"/>
        <end position="89"/>
    </location>
</feature>
<dbReference type="InterPro" id="IPR051551">
    <property type="entry name" value="Autotransporter_adhesion"/>
</dbReference>
<evidence type="ECO:0000256" key="1">
    <source>
        <dbReference type="SAM" id="Phobius"/>
    </source>
</evidence>
<protein>
    <submittedName>
        <fullName evidence="3">Outer membrane autotransporter barrel domain-containing protein</fullName>
    </submittedName>
</protein>
<dbReference type="InterPro" id="IPR043990">
    <property type="entry name" value="AC_1"/>
</dbReference>
<dbReference type="InterPro" id="IPR030895">
    <property type="entry name" value="T5SS_PEPC_rpt"/>
</dbReference>
<dbReference type="InterPro" id="IPR005546">
    <property type="entry name" value="Autotransporte_beta"/>
</dbReference>
<dbReference type="InterPro" id="IPR011050">
    <property type="entry name" value="Pectin_lyase_fold/virulence"/>
</dbReference>
<dbReference type="GO" id="GO:0019867">
    <property type="term" value="C:outer membrane"/>
    <property type="evidence" value="ECO:0007669"/>
    <property type="project" value="InterPro"/>
</dbReference>
<dbReference type="OrthoDB" id="6053567at2"/>
<keyword evidence="4" id="KW-1185">Reference proteome</keyword>
<dbReference type="PROSITE" id="PS51208">
    <property type="entry name" value="AUTOTRANSPORTER"/>
    <property type="match status" value="1"/>
</dbReference>
<dbReference type="NCBIfam" id="TIGR01414">
    <property type="entry name" value="autotrans_barl"/>
    <property type="match status" value="1"/>
</dbReference>
<name>A0A1C4DLV8_9GAMM</name>
<dbReference type="Gene3D" id="2.40.128.130">
    <property type="entry name" value="Autotransporter beta-domain"/>
    <property type="match status" value="1"/>
</dbReference>
<dbReference type="SMART" id="SM00869">
    <property type="entry name" value="Autotransporter"/>
    <property type="match status" value="1"/>
</dbReference>
<dbReference type="PANTHER" id="PTHR35037">
    <property type="entry name" value="C-TERMINAL REGION OF AIDA-LIKE PROTEIN"/>
    <property type="match status" value="1"/>
</dbReference>
<accession>A0A1C4DLV8</accession>
<dbReference type="NCBIfam" id="TIGR04393">
    <property type="entry name" value="rpt_T5SS_PEPC"/>
    <property type="match status" value="1"/>
</dbReference>
<evidence type="ECO:0000313" key="4">
    <source>
        <dbReference type="Proteomes" id="UP000199698"/>
    </source>
</evidence>
<organism evidence="3 4">
    <name type="scientific">Gilliamella intestini</name>
    <dbReference type="NCBI Taxonomy" id="1798183"/>
    <lineage>
        <taxon>Bacteria</taxon>
        <taxon>Pseudomonadati</taxon>
        <taxon>Pseudomonadota</taxon>
        <taxon>Gammaproteobacteria</taxon>
        <taxon>Orbales</taxon>
        <taxon>Orbaceae</taxon>
        <taxon>Gilliamella</taxon>
    </lineage>
</organism>
<dbReference type="SUPFAM" id="SSF51126">
    <property type="entry name" value="Pectin lyase-like"/>
    <property type="match status" value="1"/>
</dbReference>
<dbReference type="STRING" id="1798183.GA0061080_10832"/>
<dbReference type="InterPro" id="IPR012332">
    <property type="entry name" value="Autotransporter_pectin_lyase_C"/>
</dbReference>
<gene>
    <name evidence="3" type="ORF">GA0061080_10832</name>
</gene>
<evidence type="ECO:0000313" key="3">
    <source>
        <dbReference type="EMBL" id="SCC32220.1"/>
    </source>
</evidence>
<reference evidence="4" key="1">
    <citation type="submission" date="2016-08" db="EMBL/GenBank/DDBJ databases">
        <authorList>
            <person name="Varghese N."/>
            <person name="Submissions Spin"/>
        </authorList>
    </citation>
    <scope>NUCLEOTIDE SEQUENCE [LARGE SCALE GENOMIC DNA]</scope>
    <source>
        <strain evidence="4">R-53144</strain>
    </source>
</reference>
<dbReference type="AlphaFoldDB" id="A0A1C4DLV8"/>
<dbReference type="Proteomes" id="UP000199698">
    <property type="component" value="Unassembled WGS sequence"/>
</dbReference>
<keyword evidence="1" id="KW-0472">Membrane</keyword>
<feature type="domain" description="Autotransporter" evidence="2">
    <location>
        <begin position="623"/>
        <end position="899"/>
    </location>
</feature>
<sequence length="899" mass="96446">MLIDLPIRSILWQYNSYCYHELYLGLTIEKGKFLMNKIYGVIKNQQGECLAVSELAKGRGKKAKSLLIKTAVAGAISTFIAGGALAAIIPIESNETIKGDGSGTIQGGVSTDEHFVGMDGTGSLIISDQGSLTTKRIMVGKNEGSSGQLILDNGHLTSTVGSVYLGGGGDADILITNGGTFTNTGWASTSIAYDSSSNAKVTVSGNGSVLSQRHDISIANDGNAVVNILDGGVVNSSRGAFIGTEDGNAIINIDGQGSAFNSAGLRLGTQNTNKKGYGEINITNGGSLNVEDGDAYKELIVRHGKILVDGEGSQLNATKQVKVFNHTKTDLTSEITVSNNATMKVKADANGDNEGILIGKSGAVNIGGAIGKEAEKAGTIDTPIINLEDDGQLNFNHTDDDYQVSWDISGEGQVNVVSGDNFVNGKHTYKGKTNITGGSWNANGENVFSPDSDYNIGKDGSLNLNDYNQTVGNVVNGGTIDLGKNSADTVLTVDGDYHGDNGKLNIYTDLEKETSDKMVVKGNASGKTDINIVEINSKNIDKGEITDFIDVNGNDEAEWNVIEKTDSAFDYIVGKDENGHLVIKYTNAFSNVRKSPVAGSVFANQMAALNMFRHSAHDRDTSIYVPESNVWMSYKYNRTQSDLFGGKQSVNIRTSVLEMGVDLLSEQQYKVGVYGGYGHSSTDTNQKHSVRKGDGSVTGYNLGIYGNWNEQENGAGLYVDTWAQYSWFKNKTSTHLSALRHFSNDYNGKAITVSSEAGYGLVLHEGVDKNWLLEPHAQLGYTWSDSHNFKLGKQGVVSNINGDGMQMRLGARFYGQSTKEGYGVLPFIEANWLYDSSSPEAKINGKHVESDVNKNYMELKVGVNGNLTKSLSSYAQLNNRFGSNNYHQLGAQIGLNYSF</sequence>
<dbReference type="Gene3D" id="2.160.20.20">
    <property type="match status" value="1"/>
</dbReference>
<dbReference type="Pfam" id="PF18883">
    <property type="entry name" value="AC_1"/>
    <property type="match status" value="1"/>
</dbReference>
<dbReference type="SUPFAM" id="SSF103515">
    <property type="entry name" value="Autotransporter"/>
    <property type="match status" value="1"/>
</dbReference>